<dbReference type="RefSeq" id="WP_149470978.1">
    <property type="nucleotide sequence ID" value="NZ_QOKW01000021.1"/>
</dbReference>
<sequence>MSDTKNLAIRLSLKDGEVVKKALAALGEEGQRALQRIEKAGEPASRSLLALNDASQNVRGGMEGLTGRLGPIGSAMSAMGTGGLAAAAGVAAVGLALAAAVQRSKQAAETFAEITKEADRIGVSVTAFQEIGYAAKQSGVNVEQLGEAMKELAGRAADAVASGTGDAAEGFAMIGLSTDALKPKLADTDALFTDVIERIGRLKTAGERVLAVQQIFGDEGGEPLLALIAKGADEFARMRKEAHDLGIVVDEHIVRTGANAAKQLDVLGSVIDTHLNRAVVDLAPVLVQMAQLFADIAAAVADVVDGFRELENRSTRGLRSRLAELEGQRGALVAEHEKAQTAPPRTFYSTDPIEAMQREDWDEARTNALPPSIQAIDAEIARIKGILTERDKPAPTAPRLAPYKPVELKKPGSGSSSAEEEPDRVGEYLSQLRQQVQLQGLEEEQRKRLEAVIRAQNLAMQDGKLITEEQRAEIFKLTDAIVEHDRATKAAETAQRDMQDATRELGMTFSSAFEDAIISGKNFSDVLQGLAQDIERLLLRKMVTEPLVNAIAGGFGGGGFGGGIGTLFAELIGSIFHDGGIVGESAAPGRPVPVSLFEGAPRFHSGGFPGLRPDEVPAILQRGEGVFTREQMAALGASASASSAKAPDVTVNVINQTGQPVNAERGNLRFDGERYVLDVVMRAASQPGQFREAMKGALR</sequence>
<dbReference type="Proteomes" id="UP000480854">
    <property type="component" value="Unassembled WGS sequence"/>
</dbReference>
<evidence type="ECO:0000256" key="1">
    <source>
        <dbReference type="SAM" id="MobiDB-lite"/>
    </source>
</evidence>
<dbReference type="AlphaFoldDB" id="A0A9W7NG48"/>
<protein>
    <recommendedName>
        <fullName evidence="4">Bacteriophage tail tape measure C-terminal domain-containing protein</fullName>
    </recommendedName>
</protein>
<feature type="region of interest" description="Disordered" evidence="1">
    <location>
        <begin position="389"/>
        <end position="424"/>
    </location>
</feature>
<evidence type="ECO:0000313" key="3">
    <source>
        <dbReference type="Proteomes" id="UP000480854"/>
    </source>
</evidence>
<evidence type="ECO:0008006" key="4">
    <source>
        <dbReference type="Google" id="ProtNLM"/>
    </source>
</evidence>
<proteinExistence type="predicted"/>
<gene>
    <name evidence="2" type="ORF">DS843_21950</name>
</gene>
<comment type="caution">
    <text evidence="2">The sequence shown here is derived from an EMBL/GenBank/DDBJ whole genome shotgun (WGS) entry which is preliminary data.</text>
</comment>
<keyword evidence="3" id="KW-1185">Reference proteome</keyword>
<organism evidence="2 3">
    <name type="scientific">Roseomonas genomospecies 6</name>
    <dbReference type="NCBI Taxonomy" id="214106"/>
    <lineage>
        <taxon>Bacteria</taxon>
        <taxon>Pseudomonadati</taxon>
        <taxon>Pseudomonadota</taxon>
        <taxon>Alphaproteobacteria</taxon>
        <taxon>Acetobacterales</taxon>
        <taxon>Roseomonadaceae</taxon>
        <taxon>Roseomonas</taxon>
    </lineage>
</organism>
<name>A0A9W7NG48_9PROT</name>
<accession>A0A9W7NG48</accession>
<dbReference type="OrthoDB" id="7996304at2"/>
<evidence type="ECO:0000313" key="2">
    <source>
        <dbReference type="EMBL" id="KAA0677786.1"/>
    </source>
</evidence>
<dbReference type="EMBL" id="QOKW01000021">
    <property type="protein sequence ID" value="KAA0677786.1"/>
    <property type="molecule type" value="Genomic_DNA"/>
</dbReference>
<reference evidence="2 3" key="1">
    <citation type="submission" date="2018-07" db="EMBL/GenBank/DDBJ databases">
        <title>Genome sequence of Azospirillum sp. ATCC 49961.</title>
        <authorList>
            <person name="Sant'Anna F.H."/>
            <person name="Baldani J.I."/>
            <person name="Zilli J.E."/>
            <person name="Reis V.M."/>
            <person name="Hartmann A."/>
            <person name="Cruz L."/>
            <person name="de Souza E.M."/>
            <person name="de Oliveira Pedrosa F."/>
            <person name="Passaglia L.M.P."/>
        </authorList>
    </citation>
    <scope>NUCLEOTIDE SEQUENCE [LARGE SCALE GENOMIC DNA]</scope>
    <source>
        <strain evidence="2 3">ATCC 49961</strain>
    </source>
</reference>